<organism evidence="2 3">
    <name type="scientific">Dovyalis caffra</name>
    <dbReference type="NCBI Taxonomy" id="77055"/>
    <lineage>
        <taxon>Eukaryota</taxon>
        <taxon>Viridiplantae</taxon>
        <taxon>Streptophyta</taxon>
        <taxon>Embryophyta</taxon>
        <taxon>Tracheophyta</taxon>
        <taxon>Spermatophyta</taxon>
        <taxon>Magnoliopsida</taxon>
        <taxon>eudicotyledons</taxon>
        <taxon>Gunneridae</taxon>
        <taxon>Pentapetalae</taxon>
        <taxon>rosids</taxon>
        <taxon>fabids</taxon>
        <taxon>Malpighiales</taxon>
        <taxon>Salicaceae</taxon>
        <taxon>Flacourtieae</taxon>
        <taxon>Dovyalis</taxon>
    </lineage>
</organism>
<dbReference type="Proteomes" id="UP001314170">
    <property type="component" value="Unassembled WGS sequence"/>
</dbReference>
<accession>A0AAV1SPZ9</accession>
<dbReference type="EMBL" id="CAWUPB010001197">
    <property type="protein sequence ID" value="CAK7356062.1"/>
    <property type="molecule type" value="Genomic_DNA"/>
</dbReference>
<sequence length="66" mass="7191">MRHSGDIAKIQSFDGGFQSPDVYGYGEDFGEFTPTFTPARPHPGELHPTKNGASRPEELNLNLGNS</sequence>
<protein>
    <submittedName>
        <fullName evidence="2">Uncharacterized protein</fullName>
    </submittedName>
</protein>
<proteinExistence type="predicted"/>
<evidence type="ECO:0000313" key="3">
    <source>
        <dbReference type="Proteomes" id="UP001314170"/>
    </source>
</evidence>
<gene>
    <name evidence="2" type="ORF">DCAF_LOCUS26330</name>
</gene>
<evidence type="ECO:0000256" key="1">
    <source>
        <dbReference type="SAM" id="MobiDB-lite"/>
    </source>
</evidence>
<dbReference type="AlphaFoldDB" id="A0AAV1SPZ9"/>
<keyword evidence="3" id="KW-1185">Reference proteome</keyword>
<reference evidence="2 3" key="1">
    <citation type="submission" date="2024-01" db="EMBL/GenBank/DDBJ databases">
        <authorList>
            <person name="Waweru B."/>
        </authorList>
    </citation>
    <scope>NUCLEOTIDE SEQUENCE [LARGE SCALE GENOMIC DNA]</scope>
</reference>
<name>A0AAV1SPZ9_9ROSI</name>
<evidence type="ECO:0000313" key="2">
    <source>
        <dbReference type="EMBL" id="CAK7356062.1"/>
    </source>
</evidence>
<comment type="caution">
    <text evidence="2">The sequence shown here is derived from an EMBL/GenBank/DDBJ whole genome shotgun (WGS) entry which is preliminary data.</text>
</comment>
<feature type="region of interest" description="Disordered" evidence="1">
    <location>
        <begin position="28"/>
        <end position="66"/>
    </location>
</feature>